<feature type="compositionally biased region" description="Low complexity" evidence="1">
    <location>
        <begin position="1"/>
        <end position="14"/>
    </location>
</feature>
<sequence length="271" mass="30018">MNTDSQSASVSSPAKPAPEPDEDEITLLVRGHDNSEPKRSAVIDLRHVRILGAFRIRTRHLYLSDTFPGRSGLTPGSGLGYGRHVRGRLPSVRFVQDLCVPRRLRQNLATASADKAVDAPLKVPLDAGITDAVVDAAATAALARTIENTDFGAMQIHVADEKYFERLQQTTCIKFQKLFRSQLLELTALENIEGFRQNGFEIDLQTDARLSLTAQLVSKDTVFKMKDLEELIHLMHEQPAGLSALLQGALDVRDARVQEECDDRDATYRGK</sequence>
<protein>
    <submittedName>
        <fullName evidence="2">Uncharacterized protein</fullName>
    </submittedName>
</protein>
<feature type="region of interest" description="Disordered" evidence="1">
    <location>
        <begin position="1"/>
        <end position="23"/>
    </location>
</feature>
<dbReference type="Proteomes" id="UP001221757">
    <property type="component" value="Unassembled WGS sequence"/>
</dbReference>
<proteinExistence type="predicted"/>
<reference evidence="2" key="1">
    <citation type="submission" date="2023-03" db="EMBL/GenBank/DDBJ databases">
        <title>Massive genome expansion in bonnet fungi (Mycena s.s.) driven by repeated elements and novel gene families across ecological guilds.</title>
        <authorList>
            <consortium name="Lawrence Berkeley National Laboratory"/>
            <person name="Harder C.B."/>
            <person name="Miyauchi S."/>
            <person name="Viragh M."/>
            <person name="Kuo A."/>
            <person name="Thoen E."/>
            <person name="Andreopoulos B."/>
            <person name="Lu D."/>
            <person name="Skrede I."/>
            <person name="Drula E."/>
            <person name="Henrissat B."/>
            <person name="Morin E."/>
            <person name="Kohler A."/>
            <person name="Barry K."/>
            <person name="LaButti K."/>
            <person name="Morin E."/>
            <person name="Salamov A."/>
            <person name="Lipzen A."/>
            <person name="Mereny Z."/>
            <person name="Hegedus B."/>
            <person name="Baldrian P."/>
            <person name="Stursova M."/>
            <person name="Weitz H."/>
            <person name="Taylor A."/>
            <person name="Grigoriev I.V."/>
            <person name="Nagy L.G."/>
            <person name="Martin F."/>
            <person name="Kauserud H."/>
        </authorList>
    </citation>
    <scope>NUCLEOTIDE SEQUENCE</scope>
    <source>
        <strain evidence="2">CBHHK067</strain>
    </source>
</reference>
<dbReference type="EMBL" id="JARKIE010000066">
    <property type="protein sequence ID" value="KAJ7690204.1"/>
    <property type="molecule type" value="Genomic_DNA"/>
</dbReference>
<accession>A0AAD7DF41</accession>
<keyword evidence="3" id="KW-1185">Reference proteome</keyword>
<dbReference type="AlphaFoldDB" id="A0AAD7DF41"/>
<name>A0AAD7DF41_MYCRO</name>
<gene>
    <name evidence="2" type="ORF">B0H17DRAFT_1201780</name>
</gene>
<evidence type="ECO:0000313" key="3">
    <source>
        <dbReference type="Proteomes" id="UP001221757"/>
    </source>
</evidence>
<organism evidence="2 3">
    <name type="scientific">Mycena rosella</name>
    <name type="common">Pink bonnet</name>
    <name type="synonym">Agaricus rosellus</name>
    <dbReference type="NCBI Taxonomy" id="1033263"/>
    <lineage>
        <taxon>Eukaryota</taxon>
        <taxon>Fungi</taxon>
        <taxon>Dikarya</taxon>
        <taxon>Basidiomycota</taxon>
        <taxon>Agaricomycotina</taxon>
        <taxon>Agaricomycetes</taxon>
        <taxon>Agaricomycetidae</taxon>
        <taxon>Agaricales</taxon>
        <taxon>Marasmiineae</taxon>
        <taxon>Mycenaceae</taxon>
        <taxon>Mycena</taxon>
    </lineage>
</organism>
<evidence type="ECO:0000256" key="1">
    <source>
        <dbReference type="SAM" id="MobiDB-lite"/>
    </source>
</evidence>
<evidence type="ECO:0000313" key="2">
    <source>
        <dbReference type="EMBL" id="KAJ7690204.1"/>
    </source>
</evidence>
<comment type="caution">
    <text evidence="2">The sequence shown here is derived from an EMBL/GenBank/DDBJ whole genome shotgun (WGS) entry which is preliminary data.</text>
</comment>